<dbReference type="PANTHER" id="PTHR10027">
    <property type="entry name" value="CALCIUM-ACTIVATED POTASSIUM CHANNEL ALPHA CHAIN"/>
    <property type="match status" value="1"/>
</dbReference>
<comment type="caution">
    <text evidence="14">The sequence shown here is derived from an EMBL/GenBank/DDBJ whole genome shotgun (WGS) entry which is preliminary data.</text>
</comment>
<evidence type="ECO:0000256" key="5">
    <source>
        <dbReference type="ARBA" id="ARBA00022826"/>
    </source>
</evidence>
<dbReference type="OrthoDB" id="9810759at2"/>
<dbReference type="Pfam" id="PF07885">
    <property type="entry name" value="Ion_trans_2"/>
    <property type="match status" value="1"/>
</dbReference>
<dbReference type="PANTHER" id="PTHR10027:SF10">
    <property type="entry name" value="SLOWPOKE 2, ISOFORM D"/>
    <property type="match status" value="1"/>
</dbReference>
<dbReference type="Gene3D" id="1.20.120.350">
    <property type="entry name" value="Voltage-gated potassium channels. Chain C"/>
    <property type="match status" value="1"/>
</dbReference>
<dbReference type="GO" id="GO:0005267">
    <property type="term" value="F:potassium channel activity"/>
    <property type="evidence" value="ECO:0007669"/>
    <property type="project" value="UniProtKB-KW"/>
</dbReference>
<feature type="transmembrane region" description="Helical" evidence="12">
    <location>
        <begin position="171"/>
        <end position="190"/>
    </location>
</feature>
<dbReference type="SUPFAM" id="SSF81324">
    <property type="entry name" value="Voltage-gated potassium channels"/>
    <property type="match status" value="1"/>
</dbReference>
<dbReference type="AlphaFoldDB" id="A0A4Q7EHG7"/>
<keyword evidence="8" id="KW-0406">Ion transport</keyword>
<keyword evidence="7 12" id="KW-1133">Transmembrane helix</keyword>
<dbReference type="Proteomes" id="UP000292459">
    <property type="component" value="Unassembled WGS sequence"/>
</dbReference>
<evidence type="ECO:0000256" key="8">
    <source>
        <dbReference type="ARBA" id="ARBA00023065"/>
    </source>
</evidence>
<evidence type="ECO:0000256" key="9">
    <source>
        <dbReference type="ARBA" id="ARBA00023136"/>
    </source>
</evidence>
<gene>
    <name evidence="14" type="ORF">DYY88_04725</name>
</gene>
<feature type="region of interest" description="Disordered" evidence="11">
    <location>
        <begin position="276"/>
        <end position="306"/>
    </location>
</feature>
<proteinExistence type="predicted"/>
<reference evidence="14 15" key="1">
    <citation type="submission" date="2018-11" db="EMBL/GenBank/DDBJ databases">
        <title>Whole genome sequencing of an environmental sample.</title>
        <authorList>
            <person name="Sarangi A.N."/>
            <person name="Singh D."/>
            <person name="Tripathy S."/>
        </authorList>
    </citation>
    <scope>NUCLEOTIDE SEQUENCE [LARGE SCALE GENOMIC DNA]</scope>
    <source>
        <strain evidence="14 15">Lakshadweep</strain>
    </source>
</reference>
<feature type="transmembrane region" description="Helical" evidence="12">
    <location>
        <begin position="81"/>
        <end position="101"/>
    </location>
</feature>
<sequence length="306" mass="33379">MTLKSTIAAYLDDTNRETGGWVTGAIALLTVAAGVLVVLSTYEVSPAWHPLLHLASGAILLLFITEYGLRLWTAERWWRYVFSVYGLVDLVAIVSLVPGVFNLPGLQLLRWLRVLRLARLLSDRAILARITAADTLAVVRIIFTVIGIIFVYAGLIFQVEEHYQPETFSTFFDAAYFAVVTITTVGYGDITPVSDAGRLCTMLMILTGIALIPTQLGDLIRRIIKVSNSVERPCDRCGAVLHDPDALFCKRCGASLMLPPLFQQLSDDEATALAWPQTGREAPPEDSLITASSTDATTAPPPQNSA</sequence>
<keyword evidence="9 12" id="KW-0472">Membrane</keyword>
<feature type="transmembrane region" description="Helical" evidence="12">
    <location>
        <begin position="137"/>
        <end position="159"/>
    </location>
</feature>
<dbReference type="InterPro" id="IPR047871">
    <property type="entry name" value="K_chnl_Slo-like"/>
</dbReference>
<keyword evidence="3" id="KW-0633">Potassium transport</keyword>
<comment type="subcellular location">
    <subcellularLocation>
        <location evidence="1">Membrane</location>
        <topology evidence="1">Multi-pass membrane protein</topology>
    </subcellularLocation>
</comment>
<dbReference type="InterPro" id="IPR027359">
    <property type="entry name" value="Volt_channel_dom_sf"/>
</dbReference>
<evidence type="ECO:0000256" key="10">
    <source>
        <dbReference type="ARBA" id="ARBA00023303"/>
    </source>
</evidence>
<dbReference type="RefSeq" id="WP_063776164.1">
    <property type="nucleotide sequence ID" value="NZ_QVFV01000001.1"/>
</dbReference>
<feature type="transmembrane region" description="Helical" evidence="12">
    <location>
        <begin position="48"/>
        <end position="69"/>
    </location>
</feature>
<name>A0A4Q7EHG7_9CYAN</name>
<dbReference type="EMBL" id="QVFV01000001">
    <property type="protein sequence ID" value="RZM82546.1"/>
    <property type="molecule type" value="Genomic_DNA"/>
</dbReference>
<keyword evidence="6" id="KW-0630">Potassium</keyword>
<keyword evidence="10" id="KW-0407">Ion channel</keyword>
<evidence type="ECO:0000256" key="6">
    <source>
        <dbReference type="ARBA" id="ARBA00022958"/>
    </source>
</evidence>
<feature type="transmembrane region" description="Helical" evidence="12">
    <location>
        <begin position="21"/>
        <end position="42"/>
    </location>
</feature>
<dbReference type="GO" id="GO:0016020">
    <property type="term" value="C:membrane"/>
    <property type="evidence" value="ECO:0007669"/>
    <property type="project" value="UniProtKB-SubCell"/>
</dbReference>
<evidence type="ECO:0000256" key="7">
    <source>
        <dbReference type="ARBA" id="ARBA00022989"/>
    </source>
</evidence>
<protein>
    <submittedName>
        <fullName evidence="14">Ion transporter</fullName>
    </submittedName>
</protein>
<organism evidence="14 15">
    <name type="scientific">Leptolyngbya iicbica LK</name>
    <dbReference type="NCBI Taxonomy" id="2294035"/>
    <lineage>
        <taxon>Bacteria</taxon>
        <taxon>Bacillati</taxon>
        <taxon>Cyanobacteriota</taxon>
        <taxon>Cyanophyceae</taxon>
        <taxon>Leptolyngbyales</taxon>
        <taxon>Leptolyngbyaceae</taxon>
        <taxon>Leptolyngbya group</taxon>
        <taxon>Leptolyngbya</taxon>
        <taxon>Leptolyngbya iicbica</taxon>
    </lineage>
</organism>
<evidence type="ECO:0000256" key="4">
    <source>
        <dbReference type="ARBA" id="ARBA00022692"/>
    </source>
</evidence>
<evidence type="ECO:0000256" key="1">
    <source>
        <dbReference type="ARBA" id="ARBA00004141"/>
    </source>
</evidence>
<evidence type="ECO:0000256" key="3">
    <source>
        <dbReference type="ARBA" id="ARBA00022538"/>
    </source>
</evidence>
<evidence type="ECO:0000259" key="13">
    <source>
        <dbReference type="Pfam" id="PF07885"/>
    </source>
</evidence>
<evidence type="ECO:0000256" key="12">
    <source>
        <dbReference type="SAM" id="Phobius"/>
    </source>
</evidence>
<dbReference type="Gene3D" id="1.10.287.70">
    <property type="match status" value="1"/>
</dbReference>
<dbReference type="PRINTS" id="PR00169">
    <property type="entry name" value="KCHANNEL"/>
</dbReference>
<accession>A0A4Q7EHG7</accession>
<feature type="domain" description="Potassium channel" evidence="13">
    <location>
        <begin position="148"/>
        <end position="224"/>
    </location>
</feature>
<dbReference type="InterPro" id="IPR013099">
    <property type="entry name" value="K_chnl_dom"/>
</dbReference>
<keyword evidence="15" id="KW-1185">Reference proteome</keyword>
<evidence type="ECO:0000313" key="14">
    <source>
        <dbReference type="EMBL" id="RZM82546.1"/>
    </source>
</evidence>
<keyword evidence="4 12" id="KW-0812">Transmembrane</keyword>
<keyword evidence="5" id="KW-0631">Potassium channel</keyword>
<evidence type="ECO:0000256" key="11">
    <source>
        <dbReference type="SAM" id="MobiDB-lite"/>
    </source>
</evidence>
<evidence type="ECO:0000256" key="2">
    <source>
        <dbReference type="ARBA" id="ARBA00022448"/>
    </source>
</evidence>
<evidence type="ECO:0000313" key="15">
    <source>
        <dbReference type="Proteomes" id="UP000292459"/>
    </source>
</evidence>
<keyword evidence="2" id="KW-0813">Transport</keyword>